<feature type="compositionally biased region" description="Basic and acidic residues" evidence="7">
    <location>
        <begin position="705"/>
        <end position="733"/>
    </location>
</feature>
<feature type="domain" description="EF-hand" evidence="8">
    <location>
        <begin position="618"/>
        <end position="653"/>
    </location>
</feature>
<dbReference type="RefSeq" id="XP_062711454.1">
    <property type="nucleotide sequence ID" value="XM_062855470.1"/>
</dbReference>
<reference evidence="9" key="2">
    <citation type="submission" date="2025-05" db="UniProtKB">
        <authorList>
            <consortium name="EnsemblMetazoa"/>
        </authorList>
    </citation>
    <scope>IDENTIFICATION</scope>
    <source>
        <strain evidence="9">Foshan</strain>
    </source>
</reference>
<dbReference type="Proteomes" id="UP000069940">
    <property type="component" value="Unassembled WGS sequence"/>
</dbReference>
<reference evidence="10" key="1">
    <citation type="journal article" date="2015" name="Proc. Natl. Acad. Sci. U.S.A.">
        <title>Genome sequence of the Asian Tiger mosquito, Aedes albopictus, reveals insights into its biology, genetics, and evolution.</title>
        <authorList>
            <person name="Chen X.G."/>
            <person name="Jiang X."/>
            <person name="Gu J."/>
            <person name="Xu M."/>
            <person name="Wu Y."/>
            <person name="Deng Y."/>
            <person name="Zhang C."/>
            <person name="Bonizzoni M."/>
            <person name="Dermauw W."/>
            <person name="Vontas J."/>
            <person name="Armbruster P."/>
            <person name="Huang X."/>
            <person name="Yang Y."/>
            <person name="Zhang H."/>
            <person name="He W."/>
            <person name="Peng H."/>
            <person name="Liu Y."/>
            <person name="Wu K."/>
            <person name="Chen J."/>
            <person name="Lirakis M."/>
            <person name="Topalis P."/>
            <person name="Van Leeuwen T."/>
            <person name="Hall A.B."/>
            <person name="Jiang X."/>
            <person name="Thorpe C."/>
            <person name="Mueller R.L."/>
            <person name="Sun C."/>
            <person name="Waterhouse R.M."/>
            <person name="Yan G."/>
            <person name="Tu Z.J."/>
            <person name="Fang X."/>
            <person name="James A.A."/>
        </authorList>
    </citation>
    <scope>NUCLEOTIDE SEQUENCE [LARGE SCALE GENOMIC DNA]</scope>
    <source>
        <strain evidence="10">Foshan</strain>
    </source>
</reference>
<evidence type="ECO:0000256" key="2">
    <source>
        <dbReference type="ARBA" id="ARBA00008294"/>
    </source>
</evidence>
<dbReference type="Pfam" id="PF00612">
    <property type="entry name" value="IQ"/>
    <property type="match status" value="1"/>
</dbReference>
<dbReference type="CDD" id="cd00051">
    <property type="entry name" value="EFh"/>
    <property type="match status" value="1"/>
</dbReference>
<dbReference type="PROSITE" id="PS50096">
    <property type="entry name" value="IQ"/>
    <property type="match status" value="1"/>
</dbReference>
<keyword evidence="4" id="KW-0106">Calcium</keyword>
<dbReference type="InterPro" id="IPR000048">
    <property type="entry name" value="IQ_motif_EF-hand-BS"/>
</dbReference>
<dbReference type="EnsemblMetazoa" id="AALFPA23_020801.R30718">
    <property type="protein sequence ID" value="AALFPA23_020801.P30718"/>
    <property type="gene ID" value="AALFPA23_020801"/>
</dbReference>
<dbReference type="PRINTS" id="PR00114">
    <property type="entry name" value="STPHPHTASE"/>
</dbReference>
<dbReference type="EnsemblMetazoa" id="AALFPA23_020801.R30715">
    <property type="protein sequence ID" value="AALFPA23_020801.P30715"/>
    <property type="gene ID" value="AALFPA23_020801"/>
</dbReference>
<feature type="region of interest" description="Disordered" evidence="7">
    <location>
        <begin position="16"/>
        <end position="38"/>
    </location>
</feature>
<evidence type="ECO:0000256" key="6">
    <source>
        <dbReference type="RuleBase" id="RU004273"/>
    </source>
</evidence>
<dbReference type="InterPro" id="IPR018247">
    <property type="entry name" value="EF_Hand_1_Ca_BS"/>
</dbReference>
<dbReference type="Gene3D" id="3.60.21.10">
    <property type="match status" value="1"/>
</dbReference>
<dbReference type="Gene3D" id="1.10.238.10">
    <property type="entry name" value="EF-hand"/>
    <property type="match status" value="1"/>
</dbReference>
<feature type="compositionally biased region" description="Acidic residues" evidence="7">
    <location>
        <begin position="753"/>
        <end position="767"/>
    </location>
</feature>
<dbReference type="PROSITE" id="PS50222">
    <property type="entry name" value="EF_HAND_2"/>
    <property type="match status" value="2"/>
</dbReference>
<dbReference type="PROSITE" id="PS00125">
    <property type="entry name" value="SER_THR_PHOSPHATASE"/>
    <property type="match status" value="1"/>
</dbReference>
<dbReference type="SMART" id="SM00054">
    <property type="entry name" value="EFh"/>
    <property type="match status" value="2"/>
</dbReference>
<dbReference type="EnsemblMetazoa" id="AALFPA23_020801.R30721">
    <property type="protein sequence ID" value="AALFPA23_020801.P30721"/>
    <property type="gene ID" value="AALFPA23_020801"/>
</dbReference>
<comment type="cofactor">
    <cofactor evidence="1">
        <name>Mn(2+)</name>
        <dbReference type="ChEBI" id="CHEBI:29035"/>
    </cofactor>
</comment>
<dbReference type="PANTHER" id="PTHR45668">
    <property type="entry name" value="SERINE/THREONINE-PROTEIN PHOSPHATASE 5-RELATED"/>
    <property type="match status" value="1"/>
</dbReference>
<dbReference type="EnsemblMetazoa" id="AALFPA23_020801.R30712">
    <property type="protein sequence ID" value="AALFPA23_020801.P30712"/>
    <property type="gene ID" value="AALFPA23_020801"/>
</dbReference>
<organism evidence="9 10">
    <name type="scientific">Aedes albopictus</name>
    <name type="common">Asian tiger mosquito</name>
    <name type="synonym">Stegomyia albopicta</name>
    <dbReference type="NCBI Taxonomy" id="7160"/>
    <lineage>
        <taxon>Eukaryota</taxon>
        <taxon>Metazoa</taxon>
        <taxon>Ecdysozoa</taxon>
        <taxon>Arthropoda</taxon>
        <taxon>Hexapoda</taxon>
        <taxon>Insecta</taxon>
        <taxon>Pterygota</taxon>
        <taxon>Neoptera</taxon>
        <taxon>Endopterygota</taxon>
        <taxon>Diptera</taxon>
        <taxon>Nematocera</taxon>
        <taxon>Culicoidea</taxon>
        <taxon>Culicidae</taxon>
        <taxon>Culicinae</taxon>
        <taxon>Aedini</taxon>
        <taxon>Aedes</taxon>
        <taxon>Stegomyia</taxon>
    </lineage>
</organism>
<dbReference type="RefSeq" id="XP_062711456.1">
    <property type="nucleotide sequence ID" value="XM_062855472.1"/>
</dbReference>
<keyword evidence="10" id="KW-1185">Reference proteome</keyword>
<evidence type="ECO:0000313" key="10">
    <source>
        <dbReference type="Proteomes" id="UP000069940"/>
    </source>
</evidence>
<dbReference type="RefSeq" id="XP_029731977.2">
    <property type="nucleotide sequence ID" value="XM_029876117.2"/>
</dbReference>
<dbReference type="SUPFAM" id="SSF56300">
    <property type="entry name" value="Metallo-dependent phosphatases"/>
    <property type="match status" value="1"/>
</dbReference>
<dbReference type="SUPFAM" id="SSF47473">
    <property type="entry name" value="EF-hand"/>
    <property type="match status" value="1"/>
</dbReference>
<dbReference type="PROSITE" id="PS00018">
    <property type="entry name" value="EF_HAND_1"/>
    <property type="match status" value="2"/>
</dbReference>
<proteinExistence type="inferred from homology"/>
<dbReference type="RefSeq" id="XP_062711455.1">
    <property type="nucleotide sequence ID" value="XM_062855471.1"/>
</dbReference>
<evidence type="ECO:0000256" key="5">
    <source>
        <dbReference type="ARBA" id="ARBA00023211"/>
    </source>
</evidence>
<dbReference type="Pfam" id="PF00149">
    <property type="entry name" value="Metallophos"/>
    <property type="match status" value="1"/>
</dbReference>
<protein>
    <recommendedName>
        <fullName evidence="6">Serine/threonine-protein phosphatase</fullName>
        <ecNumber evidence="6">3.1.3.16</ecNumber>
    </recommendedName>
</protein>
<dbReference type="PANTHER" id="PTHR45668:SF3">
    <property type="entry name" value="SERINE_THREONINE-PROTEIN PHOSPHATASE RDGC"/>
    <property type="match status" value="1"/>
</dbReference>
<dbReference type="SMART" id="SM00156">
    <property type="entry name" value="PP2Ac"/>
    <property type="match status" value="1"/>
</dbReference>
<dbReference type="RefSeq" id="XP_062711457.1">
    <property type="nucleotide sequence ID" value="XM_062855473.1"/>
</dbReference>
<feature type="region of interest" description="Disordered" evidence="7">
    <location>
        <begin position="705"/>
        <end position="770"/>
    </location>
</feature>
<dbReference type="EnsemblMetazoa" id="AALFPA23_020801.R30713">
    <property type="protein sequence ID" value="AALFPA23_020801.P30713"/>
    <property type="gene ID" value="AALFPA23_020801"/>
</dbReference>
<evidence type="ECO:0000256" key="4">
    <source>
        <dbReference type="ARBA" id="ARBA00022837"/>
    </source>
</evidence>
<dbReference type="EnsemblMetazoa" id="AALFPA23_020801.R30714">
    <property type="protein sequence ID" value="AALFPA23_020801.P30714"/>
    <property type="gene ID" value="AALFPA23_020801"/>
</dbReference>
<accession>A0ABM1ZQV1</accession>
<dbReference type="InterPro" id="IPR011992">
    <property type="entry name" value="EF-hand-dom_pair"/>
</dbReference>
<feature type="compositionally biased region" description="Basic and acidic residues" evidence="7">
    <location>
        <begin position="743"/>
        <end position="752"/>
    </location>
</feature>
<keyword evidence="6" id="KW-0378">Hydrolase</keyword>
<feature type="domain" description="EF-hand" evidence="8">
    <location>
        <begin position="657"/>
        <end position="692"/>
    </location>
</feature>
<keyword evidence="5" id="KW-0464">Manganese</keyword>
<keyword evidence="3" id="KW-0479">Metal-binding</keyword>
<dbReference type="RefSeq" id="XP_062711453.1">
    <property type="nucleotide sequence ID" value="XM_062855469.1"/>
</dbReference>
<dbReference type="InterPro" id="IPR051134">
    <property type="entry name" value="PPP_phosphatase"/>
</dbReference>
<evidence type="ECO:0000256" key="1">
    <source>
        <dbReference type="ARBA" id="ARBA00001936"/>
    </source>
</evidence>
<comment type="similarity">
    <text evidence="2 6">Belongs to the PPP phosphatase family.</text>
</comment>
<dbReference type="EC" id="3.1.3.16" evidence="6"/>
<dbReference type="InterPro" id="IPR029052">
    <property type="entry name" value="Metallo-depent_PP-like"/>
</dbReference>
<name>A0ABM1ZQV1_AEDAL</name>
<dbReference type="Pfam" id="PF13499">
    <property type="entry name" value="EF-hand_7"/>
    <property type="match status" value="1"/>
</dbReference>
<dbReference type="InterPro" id="IPR004843">
    <property type="entry name" value="Calcineurin-like_PHP"/>
</dbReference>
<dbReference type="EnsemblMetazoa" id="AALFPA23_020801.R30717">
    <property type="protein sequence ID" value="AALFPA23_020801.P30717"/>
    <property type="gene ID" value="AALFPA23_020801"/>
</dbReference>
<dbReference type="InterPro" id="IPR002048">
    <property type="entry name" value="EF_hand_dom"/>
</dbReference>
<evidence type="ECO:0000256" key="3">
    <source>
        <dbReference type="ARBA" id="ARBA00022723"/>
    </source>
</evidence>
<sequence>MTDMLRRCGCFQRTRRGSSFEDSSSCRSSEIERGGEMTPHSGSLLKLFTSKGWCRQWRKTGRGMSMTKIERTMKAAILIQRWYRRFLARIEIRRRYTWTIFQSIEYAGEQDQVRLYNFFNALLTHIPETAGRPIDSQETSRSSSTEALDMKFSDESDDLAEEGITGPERSYQGPHIKFPLDKKELEVIIDLFRKKKNRLHAKYVAGILREATSKLKRLPNLNQASTAISKQVTICGDLHGKLDDLLVVFHKNGLPSPENPYVFNGDFVDRGKKGLEVFLLLLSTFLVFPGGVFLNRGNHEDTVMNVRYGFVREVHQKYKHNAERLLKLIDEVYRWLPLGTIVNNRVLVVHGGISDSTDLDLIRSLDRGKYVSLLRPPITESSAPGAEIIDKVEWKQVFDILWSDPQHNEGCRPNSLRGAGTYFGPDVTNKFLQRYKLQYLVRSHECKPDGHEIMHGGKVITIFSASNYYEIGSNKGAYLKLDPQLDTHFVMYTAAASKTRKLTFRQRVGLVESSALRELAARLRERRVELEREFKTRDTQNTGMLTVTKWCEAMEAATNLGLPWRMLRDKLAPVDNPTASSTTSGSEVKYLKTLHLLDTDSFKCAQNGTASVAESLYKNKSSLEAIFRILDKDNSGQISLEEFGEACDLLEKHFPHNTHEQLLDMCRMMDINKDGLVDLNEFLETFRLCENAKAQLLEHLQETALAKEEQENGEKTDKGKEDKGAKSNGDAKRRGNKKKNSGKKIDPLKIAEDSEDYEDYEANEEDQEVKKSRAAAAAAAAAATTSVTSSAVATAASVNGTVTSASANGNGSMTTEGSYGSLLAVAVADPRGLVAE</sequence>
<evidence type="ECO:0000259" key="8">
    <source>
        <dbReference type="PROSITE" id="PS50222"/>
    </source>
</evidence>
<comment type="catalytic activity">
    <reaction evidence="6">
        <text>O-phospho-L-threonyl-[protein] + H2O = L-threonyl-[protein] + phosphate</text>
        <dbReference type="Rhea" id="RHEA:47004"/>
        <dbReference type="Rhea" id="RHEA-COMP:11060"/>
        <dbReference type="Rhea" id="RHEA-COMP:11605"/>
        <dbReference type="ChEBI" id="CHEBI:15377"/>
        <dbReference type="ChEBI" id="CHEBI:30013"/>
        <dbReference type="ChEBI" id="CHEBI:43474"/>
        <dbReference type="ChEBI" id="CHEBI:61977"/>
        <dbReference type="EC" id="3.1.3.16"/>
    </reaction>
</comment>
<evidence type="ECO:0000256" key="7">
    <source>
        <dbReference type="SAM" id="MobiDB-lite"/>
    </source>
</evidence>
<dbReference type="GeneID" id="109428850"/>
<evidence type="ECO:0000313" key="9">
    <source>
        <dbReference type="EnsemblMetazoa" id="AALFPA23_020801.P30718"/>
    </source>
</evidence>
<dbReference type="InterPro" id="IPR006186">
    <property type="entry name" value="Ser/Thr-sp_prot-phosphatase"/>
</dbReference>
<dbReference type="RefSeq" id="XP_062711458.1">
    <property type="nucleotide sequence ID" value="XM_062855474.1"/>
</dbReference>